<dbReference type="EMBL" id="SHKR01000018">
    <property type="protein sequence ID" value="RZU01826.1"/>
    <property type="molecule type" value="Genomic_DNA"/>
</dbReference>
<dbReference type="Proteomes" id="UP000292027">
    <property type="component" value="Unassembled WGS sequence"/>
</dbReference>
<dbReference type="Pfam" id="PF02720">
    <property type="entry name" value="DUF222"/>
    <property type="match status" value="1"/>
</dbReference>
<gene>
    <name evidence="3" type="ORF">EV645_7923</name>
</gene>
<accession>A0A4V2FUF7</accession>
<evidence type="ECO:0000313" key="3">
    <source>
        <dbReference type="EMBL" id="RZU01826.1"/>
    </source>
</evidence>
<keyword evidence="4" id="KW-1185">Reference proteome</keyword>
<feature type="compositionally biased region" description="Polar residues" evidence="1">
    <location>
        <begin position="367"/>
        <end position="378"/>
    </location>
</feature>
<dbReference type="AlphaFoldDB" id="A0A4V2FUF7"/>
<sequence>MFENDLDELSTADLLESAAEHRAMANRADARLLQHAQIYADRFHPSVCGIRPGRRSADGRERAVVLGGDGCPEIAEFAIAEFGVMLGISPMVARQFLGEALALRHRFPFTWARVQAGDATPWKARQLATLCLKLSEEAARYVDKRVAPLIDSITPYRLDKIIRAAKFHADPDLARDEAAEAARERGVFVGRSDEHGNKTIYVKAPAGAVIRHDATIAAIAEALKTIGDTRQVQHRRADAIGIIADPRFTQELLTQAHNHPTPTTTSTGTSTGTAASTAATSTPGRHSAKASSAAASGSRSAAADPQAPGGTRSAVADPRAGLGTRSAADRDAFGPRDHTSDAPCTSADPAHAGTAAFPASPPYSGPRNRTSDTPRTSTDPARGGTPAPPAGPPYDRARDHSSDTLCTSADPRSGTAALPARPPYDGVHAGDANLAAPVEMRDPPLADGAGPYDPDPPSDPFDSRPIEYIPGPRSEPDDGVPMDTAAQRALDARLAQIKHDAYANPASPASRDGGQVRPGQTEVFVHLTDLTLATGNGVLRAEGIGPLLADQLTELVGHAPYTVKPVIDLNDAVSADAYEIPARIRERVRLTHPVELFPYGTRETHRTIDLDHIQPYDPYGPAGQTSTRNLAPLSRFGHRVKTHARGWNVRRIDHKTLEWTTPHGFIFEIGPTGTHRLPNPAPDS</sequence>
<feature type="domain" description="DUF222" evidence="2">
    <location>
        <begin position="81"/>
        <end position="282"/>
    </location>
</feature>
<feature type="region of interest" description="Disordered" evidence="1">
    <location>
        <begin position="257"/>
        <end position="482"/>
    </location>
</feature>
<comment type="caution">
    <text evidence="3">The sequence shown here is derived from an EMBL/GenBank/DDBJ whole genome shotgun (WGS) entry which is preliminary data.</text>
</comment>
<proteinExistence type="predicted"/>
<evidence type="ECO:0000313" key="4">
    <source>
        <dbReference type="Proteomes" id="UP000292027"/>
    </source>
</evidence>
<dbReference type="InterPro" id="IPR003870">
    <property type="entry name" value="DUF222"/>
</dbReference>
<feature type="compositionally biased region" description="Low complexity" evidence="1">
    <location>
        <begin position="260"/>
        <end position="303"/>
    </location>
</feature>
<evidence type="ECO:0000259" key="2">
    <source>
        <dbReference type="Pfam" id="PF02720"/>
    </source>
</evidence>
<feature type="compositionally biased region" description="Basic and acidic residues" evidence="1">
    <location>
        <begin position="327"/>
        <end position="340"/>
    </location>
</feature>
<name>A0A4V2FUF7_9ACTN</name>
<dbReference type="OrthoDB" id="3799569at2"/>
<organism evidence="3 4">
    <name type="scientific">Kribbella rubisoli</name>
    <dbReference type="NCBI Taxonomy" id="3075929"/>
    <lineage>
        <taxon>Bacteria</taxon>
        <taxon>Bacillati</taxon>
        <taxon>Actinomycetota</taxon>
        <taxon>Actinomycetes</taxon>
        <taxon>Propionibacteriales</taxon>
        <taxon>Kribbellaceae</taxon>
        <taxon>Kribbella</taxon>
    </lineage>
</organism>
<dbReference type="RefSeq" id="WP_130449899.1">
    <property type="nucleotide sequence ID" value="NZ_SHKR01000018.1"/>
</dbReference>
<protein>
    <recommendedName>
        <fullName evidence="2">DUF222 domain-containing protein</fullName>
    </recommendedName>
</protein>
<evidence type="ECO:0000256" key="1">
    <source>
        <dbReference type="SAM" id="MobiDB-lite"/>
    </source>
</evidence>
<reference evidence="3 4" key="1">
    <citation type="journal article" date="2015" name="Stand. Genomic Sci.">
        <title>Genomic Encyclopedia of Bacterial and Archaeal Type Strains, Phase III: the genomes of soil and plant-associated and newly described type strains.</title>
        <authorList>
            <person name="Whitman W.B."/>
            <person name="Woyke T."/>
            <person name="Klenk H.P."/>
            <person name="Zhou Y."/>
            <person name="Lilburn T.G."/>
            <person name="Beck B.J."/>
            <person name="De Vos P."/>
            <person name="Vandamme P."/>
            <person name="Eisen J.A."/>
            <person name="Garrity G."/>
            <person name="Hugenholtz P."/>
            <person name="Kyrpides N.C."/>
        </authorList>
    </citation>
    <scope>NUCLEOTIDE SEQUENCE [LARGE SCALE GENOMIC DNA]</scope>
    <source>
        <strain evidence="3 4">VKM Ac-2540</strain>
    </source>
</reference>